<keyword evidence="6" id="KW-0521">NADP</keyword>
<keyword evidence="4 11" id="KW-0812">Transmembrane</keyword>
<dbReference type="EMBL" id="OZ075137">
    <property type="protein sequence ID" value="CAL5008201.1"/>
    <property type="molecule type" value="Genomic_DNA"/>
</dbReference>
<dbReference type="InterPro" id="IPR006694">
    <property type="entry name" value="Fatty_acid_hydroxylase"/>
</dbReference>
<keyword evidence="14" id="KW-1185">Reference proteome</keyword>
<evidence type="ECO:0000256" key="5">
    <source>
        <dbReference type="ARBA" id="ARBA00022824"/>
    </source>
</evidence>
<dbReference type="PANTHER" id="PTHR11863">
    <property type="entry name" value="STEROL DESATURASE"/>
    <property type="match status" value="1"/>
</dbReference>
<dbReference type="Pfam" id="PF04116">
    <property type="entry name" value="FA_hydroxylase"/>
    <property type="match status" value="1"/>
</dbReference>
<feature type="domain" description="Fatty acid hydroxylase" evidence="12">
    <location>
        <begin position="68"/>
        <end position="186"/>
    </location>
</feature>
<reference evidence="14" key="1">
    <citation type="submission" date="2024-06" db="EMBL/GenBank/DDBJ databases">
        <authorList>
            <person name="Ryan C."/>
        </authorList>
    </citation>
    <scope>NUCLEOTIDE SEQUENCE [LARGE SCALE GENOMIC DNA]</scope>
</reference>
<comment type="subcellular location">
    <subcellularLocation>
        <location evidence="1">Endoplasmic reticulum membrane</location>
        <topology evidence="1">Multi-pass membrane protein</topology>
    </subcellularLocation>
</comment>
<evidence type="ECO:0000256" key="7">
    <source>
        <dbReference type="ARBA" id="ARBA00022989"/>
    </source>
</evidence>
<evidence type="ECO:0000256" key="10">
    <source>
        <dbReference type="ARBA" id="ARBA00047909"/>
    </source>
</evidence>
<reference evidence="13 14" key="2">
    <citation type="submission" date="2024-10" db="EMBL/GenBank/DDBJ databases">
        <authorList>
            <person name="Ryan C."/>
        </authorList>
    </citation>
    <scope>NUCLEOTIDE SEQUENCE [LARGE SCALE GENOMIC DNA]</scope>
</reference>
<name>A0ABC9BYF2_9POAL</name>
<evidence type="ECO:0000256" key="6">
    <source>
        <dbReference type="ARBA" id="ARBA00022857"/>
    </source>
</evidence>
<evidence type="ECO:0000256" key="9">
    <source>
        <dbReference type="ARBA" id="ARBA00023239"/>
    </source>
</evidence>
<evidence type="ECO:0000256" key="1">
    <source>
        <dbReference type="ARBA" id="ARBA00004477"/>
    </source>
</evidence>
<keyword evidence="9" id="KW-0456">Lyase</keyword>
<evidence type="ECO:0000256" key="4">
    <source>
        <dbReference type="ARBA" id="ARBA00022692"/>
    </source>
</evidence>
<feature type="transmembrane region" description="Helical" evidence="11">
    <location>
        <begin position="36"/>
        <end position="59"/>
    </location>
</feature>
<gene>
    <name evidence="13" type="ORF">URODEC1_LOCUS68882</name>
</gene>
<evidence type="ECO:0000256" key="2">
    <source>
        <dbReference type="ARBA" id="ARBA00009324"/>
    </source>
</evidence>
<keyword evidence="7 11" id="KW-1133">Transmembrane helix</keyword>
<proteinExistence type="inferred from homology"/>
<keyword evidence="8 11" id="KW-0472">Membrane</keyword>
<dbReference type="InterPro" id="IPR050307">
    <property type="entry name" value="Sterol_Desaturase_Related"/>
</dbReference>
<dbReference type="EC" id="4.1.99.5" evidence="3"/>
<dbReference type="AlphaFoldDB" id="A0ABC9BYF2"/>
<protein>
    <recommendedName>
        <fullName evidence="3">aldehyde oxygenase (deformylating)</fullName>
        <ecNumber evidence="3">4.1.99.5</ecNumber>
    </recommendedName>
</protein>
<dbReference type="GO" id="GO:0005789">
    <property type="term" value="C:endoplasmic reticulum membrane"/>
    <property type="evidence" value="ECO:0007669"/>
    <property type="project" value="UniProtKB-SubCell"/>
</dbReference>
<evidence type="ECO:0000313" key="13">
    <source>
        <dbReference type="EMBL" id="CAL5008201.1"/>
    </source>
</evidence>
<comment type="catalytic activity">
    <reaction evidence="10">
        <text>a long-chain fatty aldehyde + 2 NADPH + O2 + H(+) = a long-chain alkane + formate + 2 NADP(+) + H2O</text>
        <dbReference type="Rhea" id="RHEA:21440"/>
        <dbReference type="ChEBI" id="CHEBI:15377"/>
        <dbReference type="ChEBI" id="CHEBI:15378"/>
        <dbReference type="ChEBI" id="CHEBI:15379"/>
        <dbReference type="ChEBI" id="CHEBI:15740"/>
        <dbReference type="ChEBI" id="CHEBI:17176"/>
        <dbReference type="ChEBI" id="CHEBI:57783"/>
        <dbReference type="ChEBI" id="CHEBI:58349"/>
        <dbReference type="ChEBI" id="CHEBI:83563"/>
        <dbReference type="EC" id="4.1.99.5"/>
    </reaction>
</comment>
<comment type="similarity">
    <text evidence="2">Belongs to the sterol desaturase family.</text>
</comment>
<keyword evidence="5" id="KW-0256">Endoplasmic reticulum</keyword>
<sequence>MMPYGTAAEAEAALGRSMTWAEALWFRYSAGMPDLWLTWHIALVYLVMYAVAPLPVMIFQQIAPGSGFLHTKWGYENIHHVHHEKTEPSGFAAAYATGTELYLYLTTLFLGPAIVPSHVTTHWLWFAIRIMEAFDAHCGYHFPFSLARFIPFLGGAEFHDYHHYAGEKTRSNFSSVFTYCDYIYGTNKGYVYHKRGLAKLTMKEAEHNMKGNSGKEDRD</sequence>
<dbReference type="GO" id="GO:0071771">
    <property type="term" value="F:aldehyde oxygenase (deformylating) activity"/>
    <property type="evidence" value="ECO:0007669"/>
    <property type="project" value="UniProtKB-EC"/>
</dbReference>
<evidence type="ECO:0000313" key="14">
    <source>
        <dbReference type="Proteomes" id="UP001497457"/>
    </source>
</evidence>
<accession>A0ABC9BYF2</accession>
<evidence type="ECO:0000259" key="12">
    <source>
        <dbReference type="Pfam" id="PF04116"/>
    </source>
</evidence>
<organism evidence="13 14">
    <name type="scientific">Urochloa decumbens</name>
    <dbReference type="NCBI Taxonomy" id="240449"/>
    <lineage>
        <taxon>Eukaryota</taxon>
        <taxon>Viridiplantae</taxon>
        <taxon>Streptophyta</taxon>
        <taxon>Embryophyta</taxon>
        <taxon>Tracheophyta</taxon>
        <taxon>Spermatophyta</taxon>
        <taxon>Magnoliopsida</taxon>
        <taxon>Liliopsida</taxon>
        <taxon>Poales</taxon>
        <taxon>Poaceae</taxon>
        <taxon>PACMAD clade</taxon>
        <taxon>Panicoideae</taxon>
        <taxon>Panicodae</taxon>
        <taxon>Paniceae</taxon>
        <taxon>Melinidinae</taxon>
        <taxon>Urochloa</taxon>
    </lineage>
</organism>
<evidence type="ECO:0000256" key="11">
    <source>
        <dbReference type="SAM" id="Phobius"/>
    </source>
</evidence>
<dbReference type="Proteomes" id="UP001497457">
    <property type="component" value="Chromosome 27b"/>
</dbReference>
<evidence type="ECO:0000256" key="3">
    <source>
        <dbReference type="ARBA" id="ARBA00013146"/>
    </source>
</evidence>
<evidence type="ECO:0000256" key="8">
    <source>
        <dbReference type="ARBA" id="ARBA00023136"/>
    </source>
</evidence>